<dbReference type="AlphaFoldDB" id="A0A9D4J6U6"/>
<sequence>MADTFIHDIHRFQKGVQSEDRDRNQSPPSLKRGSGNGLAIPSEETNQTSPDMFWTGIHKAREREEDQQPSGGELLRQS</sequence>
<protein>
    <submittedName>
        <fullName evidence="2">Uncharacterized protein</fullName>
    </submittedName>
</protein>
<accession>A0A9D4J6U6</accession>
<feature type="region of interest" description="Disordered" evidence="1">
    <location>
        <begin position="1"/>
        <end position="78"/>
    </location>
</feature>
<gene>
    <name evidence="2" type="ORF">DPMN_155662</name>
</gene>
<dbReference type="EMBL" id="JAIWYP010000007">
    <property type="protein sequence ID" value="KAH3801996.1"/>
    <property type="molecule type" value="Genomic_DNA"/>
</dbReference>
<proteinExistence type="predicted"/>
<reference evidence="2" key="1">
    <citation type="journal article" date="2019" name="bioRxiv">
        <title>The Genome of the Zebra Mussel, Dreissena polymorpha: A Resource for Invasive Species Research.</title>
        <authorList>
            <person name="McCartney M.A."/>
            <person name="Auch B."/>
            <person name="Kono T."/>
            <person name="Mallez S."/>
            <person name="Zhang Y."/>
            <person name="Obille A."/>
            <person name="Becker A."/>
            <person name="Abrahante J.E."/>
            <person name="Garbe J."/>
            <person name="Badalamenti J.P."/>
            <person name="Herman A."/>
            <person name="Mangelson H."/>
            <person name="Liachko I."/>
            <person name="Sullivan S."/>
            <person name="Sone E.D."/>
            <person name="Koren S."/>
            <person name="Silverstein K.A.T."/>
            <person name="Beckman K.B."/>
            <person name="Gohl D.M."/>
        </authorList>
    </citation>
    <scope>NUCLEOTIDE SEQUENCE</scope>
    <source>
        <strain evidence="2">Duluth1</strain>
        <tissue evidence="2">Whole animal</tissue>
    </source>
</reference>
<name>A0A9D4J6U6_DREPO</name>
<organism evidence="2 3">
    <name type="scientific">Dreissena polymorpha</name>
    <name type="common">Zebra mussel</name>
    <name type="synonym">Mytilus polymorpha</name>
    <dbReference type="NCBI Taxonomy" id="45954"/>
    <lineage>
        <taxon>Eukaryota</taxon>
        <taxon>Metazoa</taxon>
        <taxon>Spiralia</taxon>
        <taxon>Lophotrochozoa</taxon>
        <taxon>Mollusca</taxon>
        <taxon>Bivalvia</taxon>
        <taxon>Autobranchia</taxon>
        <taxon>Heteroconchia</taxon>
        <taxon>Euheterodonta</taxon>
        <taxon>Imparidentia</taxon>
        <taxon>Neoheterodontei</taxon>
        <taxon>Myida</taxon>
        <taxon>Dreissenoidea</taxon>
        <taxon>Dreissenidae</taxon>
        <taxon>Dreissena</taxon>
    </lineage>
</organism>
<reference evidence="2" key="2">
    <citation type="submission" date="2020-11" db="EMBL/GenBank/DDBJ databases">
        <authorList>
            <person name="McCartney M.A."/>
            <person name="Auch B."/>
            <person name="Kono T."/>
            <person name="Mallez S."/>
            <person name="Becker A."/>
            <person name="Gohl D.M."/>
            <person name="Silverstein K.A.T."/>
            <person name="Koren S."/>
            <person name="Bechman K.B."/>
            <person name="Herman A."/>
            <person name="Abrahante J.E."/>
            <person name="Garbe J."/>
        </authorList>
    </citation>
    <scope>NUCLEOTIDE SEQUENCE</scope>
    <source>
        <strain evidence="2">Duluth1</strain>
        <tissue evidence="2">Whole animal</tissue>
    </source>
</reference>
<evidence type="ECO:0000313" key="3">
    <source>
        <dbReference type="Proteomes" id="UP000828390"/>
    </source>
</evidence>
<keyword evidence="3" id="KW-1185">Reference proteome</keyword>
<feature type="compositionally biased region" description="Basic and acidic residues" evidence="1">
    <location>
        <begin position="1"/>
        <end position="24"/>
    </location>
</feature>
<dbReference type="Proteomes" id="UP000828390">
    <property type="component" value="Unassembled WGS sequence"/>
</dbReference>
<comment type="caution">
    <text evidence="2">The sequence shown here is derived from an EMBL/GenBank/DDBJ whole genome shotgun (WGS) entry which is preliminary data.</text>
</comment>
<evidence type="ECO:0000256" key="1">
    <source>
        <dbReference type="SAM" id="MobiDB-lite"/>
    </source>
</evidence>
<evidence type="ECO:0000313" key="2">
    <source>
        <dbReference type="EMBL" id="KAH3801996.1"/>
    </source>
</evidence>